<gene>
    <name evidence="2" type="ORF">CLV52_3446</name>
</gene>
<evidence type="ECO:0008006" key="4">
    <source>
        <dbReference type="Google" id="ProtNLM"/>
    </source>
</evidence>
<dbReference type="OrthoDB" id="4881511at2"/>
<protein>
    <recommendedName>
        <fullName evidence="4">Signal transduction histidine kinase</fullName>
    </recommendedName>
</protein>
<proteinExistence type="predicted"/>
<organism evidence="2 3">
    <name type="scientific">Amnibacterium kyonggiense</name>
    <dbReference type="NCBI Taxonomy" id="595671"/>
    <lineage>
        <taxon>Bacteria</taxon>
        <taxon>Bacillati</taxon>
        <taxon>Actinomycetota</taxon>
        <taxon>Actinomycetes</taxon>
        <taxon>Micrococcales</taxon>
        <taxon>Microbacteriaceae</taxon>
        <taxon>Amnibacterium</taxon>
    </lineage>
</organism>
<sequence length="329" mass="34567">MRRGTSLTPPLGTPLARLLLVAFVAVHVLLVVGPGPTSPPVTIGALAAMTAAAAIVVLSPGPGLNAPRTLAVVLLAVGSTAAIIPWLPATGWPGYASWPLGAGTFVAIGLSLRDRTAAAWVQLVLVTGLCFLWSALGGASPLSGLGLVDRHLGILLIGTLFAIGLRRTARAHDALVEVRRAETLERDMAEAELAARQEAVQRVLADAGPLLRRIADEETFDEAGRNQLAAVEGRLRDEISLAPIRSDALDQALTAARQRGLDVQVLTEPELGNLPAPTRIRAAEWLAGQLDRARGGEFVGRVVLRGRDVRVSATVDERIEDRIIGDADG</sequence>
<dbReference type="RefSeq" id="WP_133767581.1">
    <property type="nucleotide sequence ID" value="NZ_BAAARP010000001.1"/>
</dbReference>
<feature type="transmembrane region" description="Helical" evidence="1">
    <location>
        <begin position="39"/>
        <end position="58"/>
    </location>
</feature>
<evidence type="ECO:0000313" key="2">
    <source>
        <dbReference type="EMBL" id="TDS74922.1"/>
    </source>
</evidence>
<feature type="transmembrane region" description="Helical" evidence="1">
    <location>
        <begin position="70"/>
        <end position="89"/>
    </location>
</feature>
<keyword evidence="1" id="KW-0472">Membrane</keyword>
<feature type="transmembrane region" description="Helical" evidence="1">
    <location>
        <begin position="119"/>
        <end position="136"/>
    </location>
</feature>
<dbReference type="EMBL" id="SOAM01000004">
    <property type="protein sequence ID" value="TDS74922.1"/>
    <property type="molecule type" value="Genomic_DNA"/>
</dbReference>
<feature type="transmembrane region" description="Helical" evidence="1">
    <location>
        <begin position="95"/>
        <end position="112"/>
    </location>
</feature>
<keyword evidence="1" id="KW-1133">Transmembrane helix</keyword>
<name>A0A4R7FIX1_9MICO</name>
<evidence type="ECO:0000256" key="1">
    <source>
        <dbReference type="SAM" id="Phobius"/>
    </source>
</evidence>
<comment type="caution">
    <text evidence="2">The sequence shown here is derived from an EMBL/GenBank/DDBJ whole genome shotgun (WGS) entry which is preliminary data.</text>
</comment>
<reference evidence="2 3" key="1">
    <citation type="submission" date="2019-03" db="EMBL/GenBank/DDBJ databases">
        <title>Genomic Encyclopedia of Archaeal and Bacterial Type Strains, Phase II (KMG-II): from individual species to whole genera.</title>
        <authorList>
            <person name="Goeker M."/>
        </authorList>
    </citation>
    <scope>NUCLEOTIDE SEQUENCE [LARGE SCALE GENOMIC DNA]</scope>
    <source>
        <strain evidence="2 3">DSM 24782</strain>
    </source>
</reference>
<feature type="transmembrane region" description="Helical" evidence="1">
    <location>
        <begin position="12"/>
        <end position="33"/>
    </location>
</feature>
<keyword evidence="1" id="KW-0812">Transmembrane</keyword>
<keyword evidence="3" id="KW-1185">Reference proteome</keyword>
<feature type="transmembrane region" description="Helical" evidence="1">
    <location>
        <begin position="148"/>
        <end position="165"/>
    </location>
</feature>
<accession>A0A4R7FIX1</accession>
<dbReference type="Proteomes" id="UP000295344">
    <property type="component" value="Unassembled WGS sequence"/>
</dbReference>
<dbReference type="AlphaFoldDB" id="A0A4R7FIX1"/>
<evidence type="ECO:0000313" key="3">
    <source>
        <dbReference type="Proteomes" id="UP000295344"/>
    </source>
</evidence>